<dbReference type="AlphaFoldDB" id="A0A1D2AIL7"/>
<name>A0A1D2AIL7_ORNBR</name>
<evidence type="ECO:0000313" key="1">
    <source>
        <dbReference type="EMBL" id="JAT79039.1"/>
    </source>
</evidence>
<feature type="non-terminal residue" evidence="1">
    <location>
        <position position="1"/>
    </location>
</feature>
<proteinExistence type="predicted"/>
<protein>
    <submittedName>
        <fullName evidence="1">7 cysteine domain</fullName>
    </submittedName>
</protein>
<accession>A0A1D2AIL7</accession>
<organism evidence="1">
    <name type="scientific">Ornithodoros brasiliensis</name>
    <name type="common">Mouro tick</name>
    <dbReference type="NCBI Taxonomy" id="888526"/>
    <lineage>
        <taxon>Eukaryota</taxon>
        <taxon>Metazoa</taxon>
        <taxon>Ecdysozoa</taxon>
        <taxon>Arthropoda</taxon>
        <taxon>Chelicerata</taxon>
        <taxon>Arachnida</taxon>
        <taxon>Acari</taxon>
        <taxon>Parasitiformes</taxon>
        <taxon>Ixodida</taxon>
        <taxon>Ixodoidea</taxon>
        <taxon>Argasidae</taxon>
        <taxon>Ornithodorinae</taxon>
        <taxon>Ornithodoros</taxon>
    </lineage>
</organism>
<reference evidence="1" key="1">
    <citation type="submission" date="2016-07" db="EMBL/GenBank/DDBJ databases">
        <title>Salivary Glands transcriptome analysis on engorged females of Ornithodoros brasiliensis (Acari:Argasidae).</title>
        <authorList>
            <person name="Simons S.M."/>
            <person name="Carvalho E."/>
            <person name="Junqueira-de-Azevedo I."/>
            <person name="Ho P.L."/>
            <person name="Giovanni D."/>
            <person name="Mendonca R."/>
            <person name="Onofrio V."/>
            <person name="Landulfo G."/>
            <person name="Ramirez D."/>
            <person name="Barros-Battesti D."/>
        </authorList>
    </citation>
    <scope>NUCLEOTIDE SEQUENCE</scope>
    <source>
        <strain evidence="1">Female</strain>
        <tissue evidence="1">Salivary gland</tissue>
    </source>
</reference>
<sequence>YVLFVLPVVAATTYSNIKVKDVYKTRERNLAETEPQETNSNGQSVKYGCPEPRNLTAEDKYNVSAFPDKCRYYCDRRPDAPEILYGYYEQFTPCTDGVAPNGDVVYGTCVYSPVRSRNASVYCDQNQPPTITYEECITQSIQLKAGWEKRKEGRASAKS</sequence>
<dbReference type="EMBL" id="GETE01000589">
    <property type="protein sequence ID" value="JAT79039.1"/>
    <property type="molecule type" value="Transcribed_RNA"/>
</dbReference>